<reference evidence="3" key="1">
    <citation type="journal article" date="2019" name="Int. J. Syst. Evol. Microbiol.">
        <title>The Global Catalogue of Microorganisms (GCM) 10K type strain sequencing project: providing services to taxonomists for standard genome sequencing and annotation.</title>
        <authorList>
            <consortium name="The Broad Institute Genomics Platform"/>
            <consortium name="The Broad Institute Genome Sequencing Center for Infectious Disease"/>
            <person name="Wu L."/>
            <person name="Ma J."/>
        </authorList>
    </citation>
    <scope>NUCLEOTIDE SEQUENCE [LARGE SCALE GENOMIC DNA]</scope>
    <source>
        <strain evidence="3">CCM 7224</strain>
    </source>
</reference>
<evidence type="ECO:0000313" key="3">
    <source>
        <dbReference type="Proteomes" id="UP001595834"/>
    </source>
</evidence>
<protein>
    <submittedName>
        <fullName evidence="2">DUF6415 family natural product biosynthesis protein</fullName>
    </submittedName>
</protein>
<dbReference type="RefSeq" id="WP_344379839.1">
    <property type="nucleotide sequence ID" value="NZ_BAAASQ010000031.1"/>
</dbReference>
<accession>A0ABV9UY72</accession>
<organism evidence="2 3">
    <name type="scientific">Streptomyces mauvecolor</name>
    <dbReference type="NCBI Taxonomy" id="58345"/>
    <lineage>
        <taxon>Bacteria</taxon>
        <taxon>Bacillati</taxon>
        <taxon>Actinomycetota</taxon>
        <taxon>Actinomycetes</taxon>
        <taxon>Kitasatosporales</taxon>
        <taxon>Streptomycetaceae</taxon>
        <taxon>Streptomyces</taxon>
    </lineage>
</organism>
<name>A0ABV9UY72_9ACTN</name>
<dbReference type="EMBL" id="JBHSIZ010000055">
    <property type="protein sequence ID" value="MFC4962159.1"/>
    <property type="molecule type" value="Genomic_DNA"/>
</dbReference>
<dbReference type="Proteomes" id="UP001595834">
    <property type="component" value="Unassembled WGS sequence"/>
</dbReference>
<sequence>MNTRTSPSTVADWLASGHPMPSTAKHEWDRQGVAMIPTGRAFDTVRLSAALVHAAAGGTSPETVADAFGRMLTEGAVIHDAYGTGVWYYALVPVGTCTRWQAPDATCLLADGTWIGVPRLNRTTRPGPYWILPPQKPQDLCLPQAVTDLIRHGRQRLAQPCATPVPDSNRQPVREFCAQLVSPGVPTMDLATADDALTRTWGYLMTLLPEVEEAASKLPLDDPLRARATIGVAETRRQLDATTASSNLATTIERTQRLARCCLGRLNHLDELRDRTQPTR</sequence>
<dbReference type="InterPro" id="IPR046300">
    <property type="entry name" value="DUF6415"/>
</dbReference>
<keyword evidence="3" id="KW-1185">Reference proteome</keyword>
<comment type="caution">
    <text evidence="2">The sequence shown here is derived from an EMBL/GenBank/DDBJ whole genome shotgun (WGS) entry which is preliminary data.</text>
</comment>
<dbReference type="Pfam" id="PF19979">
    <property type="entry name" value="DUF6415"/>
    <property type="match status" value="1"/>
</dbReference>
<gene>
    <name evidence="2" type="ORF">ACFPFX_38345</name>
</gene>
<feature type="region of interest" description="Disordered" evidence="1">
    <location>
        <begin position="1"/>
        <end position="26"/>
    </location>
</feature>
<proteinExistence type="predicted"/>
<evidence type="ECO:0000256" key="1">
    <source>
        <dbReference type="SAM" id="MobiDB-lite"/>
    </source>
</evidence>
<evidence type="ECO:0000313" key="2">
    <source>
        <dbReference type="EMBL" id="MFC4962159.1"/>
    </source>
</evidence>